<keyword evidence="2 3" id="KW-0560">Oxidoreductase</keyword>
<evidence type="ECO:0000256" key="1">
    <source>
        <dbReference type="ARBA" id="ARBA00022630"/>
    </source>
</evidence>
<dbReference type="PANTHER" id="PTHR48105">
    <property type="entry name" value="THIOREDOXIN REDUCTASE 1-RELATED-RELATED"/>
    <property type="match status" value="1"/>
</dbReference>
<keyword evidence="1" id="KW-0285">Flavoprotein</keyword>
<gene>
    <name evidence="3" type="ORF">HELGO_WM31368</name>
</gene>
<proteinExistence type="predicted"/>
<name>A0A6S6RVB8_9BACT</name>
<dbReference type="PROSITE" id="PS51257">
    <property type="entry name" value="PROKAR_LIPOPROTEIN"/>
    <property type="match status" value="1"/>
</dbReference>
<dbReference type="PRINTS" id="PR00368">
    <property type="entry name" value="FADPNR"/>
</dbReference>
<dbReference type="Gene3D" id="3.50.50.60">
    <property type="entry name" value="FAD/NAD(P)-binding domain"/>
    <property type="match status" value="2"/>
</dbReference>
<dbReference type="SUPFAM" id="SSF51905">
    <property type="entry name" value="FAD/NAD(P)-binding domain"/>
    <property type="match status" value="1"/>
</dbReference>
<evidence type="ECO:0000313" key="3">
    <source>
        <dbReference type="EMBL" id="CAA6799686.1"/>
    </source>
</evidence>
<dbReference type="EC" id="1.8.1.9" evidence="3"/>
<dbReference type="GO" id="GO:0004791">
    <property type="term" value="F:thioredoxin-disulfide reductase (NADPH) activity"/>
    <property type="evidence" value="ECO:0007669"/>
    <property type="project" value="UniProtKB-EC"/>
</dbReference>
<dbReference type="InterPro" id="IPR050097">
    <property type="entry name" value="Ferredoxin-NADP_redctase_2"/>
</dbReference>
<reference evidence="3" key="1">
    <citation type="submission" date="2020-01" db="EMBL/GenBank/DDBJ databases">
        <authorList>
            <person name="Meier V. D."/>
            <person name="Meier V D."/>
        </authorList>
    </citation>
    <scope>NUCLEOTIDE SEQUENCE</scope>
    <source>
        <strain evidence="3">HLG_WM_MAG_03</strain>
    </source>
</reference>
<accession>A0A6S6RVB8</accession>
<dbReference type="EMBL" id="CACVAR010000055">
    <property type="protein sequence ID" value="CAA6799686.1"/>
    <property type="molecule type" value="Genomic_DNA"/>
</dbReference>
<organism evidence="3">
    <name type="scientific">uncultured Sulfurovum sp</name>
    <dbReference type="NCBI Taxonomy" id="269237"/>
    <lineage>
        <taxon>Bacteria</taxon>
        <taxon>Pseudomonadati</taxon>
        <taxon>Campylobacterota</taxon>
        <taxon>Epsilonproteobacteria</taxon>
        <taxon>Campylobacterales</taxon>
        <taxon>Sulfurovaceae</taxon>
        <taxon>Sulfurovum</taxon>
        <taxon>environmental samples</taxon>
    </lineage>
</organism>
<protein>
    <submittedName>
        <fullName evidence="3">Thioredoxin reductase (EC)</fullName>
        <ecNumber evidence="3">1.8.1.9</ecNumber>
    </submittedName>
</protein>
<dbReference type="Pfam" id="PF13738">
    <property type="entry name" value="Pyr_redox_3"/>
    <property type="match status" value="1"/>
</dbReference>
<dbReference type="AlphaFoldDB" id="A0A6S6RVB8"/>
<dbReference type="InterPro" id="IPR036188">
    <property type="entry name" value="FAD/NAD-bd_sf"/>
</dbReference>
<evidence type="ECO:0000256" key="2">
    <source>
        <dbReference type="ARBA" id="ARBA00023002"/>
    </source>
</evidence>
<sequence>MSKVYDIVIIGAGPAGIATACEAVILGVKNIILFEKSANHSETIRKYFKDNKPVDKVWKGIDVTLQGNIDFDGGTKESTLDLFNDSLDKHFIDAKFHTEVSGITKTGDLFEIVTNTNETYSAKNVIIAIGKMGKPNKPEYKIPKSLSKVINFNILTCPGNEEVLVVGGGDSAVEFAYYIHDENSVTLSYRKEKLTRPNPKNLNNLMEKVDDAKISLKLGVDITSVEDDDGRVKVIYDDGSTHTYERVIYGLGGSTPKEFLQNTNIVLDEKGNPIVDDNNLNSQGLYVAGDMAGHLGGSIASALNHGYIIINDILKNNCNLDDDLCQM</sequence>
<dbReference type="PRINTS" id="PR00469">
    <property type="entry name" value="PNDRDTASEII"/>
</dbReference>